<dbReference type="RefSeq" id="WP_322744197.1">
    <property type="nucleotide sequence ID" value="NZ_JADEWU010000037.1"/>
</dbReference>
<dbReference type="Proteomes" id="UP000640725">
    <property type="component" value="Unassembled WGS sequence"/>
</dbReference>
<evidence type="ECO:0000313" key="2">
    <source>
        <dbReference type="EMBL" id="MBE9144652.1"/>
    </source>
</evidence>
<feature type="region of interest" description="Disordered" evidence="1">
    <location>
        <begin position="81"/>
        <end position="111"/>
    </location>
</feature>
<reference evidence="2 3" key="1">
    <citation type="submission" date="2020-10" db="EMBL/GenBank/DDBJ databases">
        <authorList>
            <person name="Castelo-Branco R."/>
            <person name="Eusebio N."/>
            <person name="Adriana R."/>
            <person name="Vieira A."/>
            <person name="Brugerolle De Fraissinette N."/>
            <person name="Rezende De Castro R."/>
            <person name="Schneider M.P."/>
            <person name="Vasconcelos V."/>
            <person name="Leao P.N."/>
        </authorList>
    </citation>
    <scope>NUCLEOTIDE SEQUENCE [LARGE SCALE GENOMIC DNA]</scope>
    <source>
        <strain evidence="2 3">LEGE 06226</strain>
    </source>
</reference>
<proteinExistence type="predicted"/>
<evidence type="ECO:0000256" key="1">
    <source>
        <dbReference type="SAM" id="MobiDB-lite"/>
    </source>
</evidence>
<evidence type="ECO:0000313" key="3">
    <source>
        <dbReference type="Proteomes" id="UP000640725"/>
    </source>
</evidence>
<feature type="compositionally biased region" description="Polar residues" evidence="1">
    <location>
        <begin position="81"/>
        <end position="94"/>
    </location>
</feature>
<gene>
    <name evidence="2" type="ORF">IQ236_15695</name>
</gene>
<name>A0ABR9UDV8_9CYAN</name>
<comment type="caution">
    <text evidence="2">The sequence shown here is derived from an EMBL/GenBank/DDBJ whole genome shotgun (WGS) entry which is preliminary data.</text>
</comment>
<keyword evidence="3" id="KW-1185">Reference proteome</keyword>
<feature type="non-terminal residue" evidence="2">
    <location>
        <position position="1"/>
    </location>
</feature>
<sequence>PSPSPTPPPLPAPISTLKLQSFIQLGTPTANSTPIILLQEFGKPALKGNVPPGTVFQVQQKQSTPEAGIWIEVKICSLPNPTDGQPLNGNSPEVDSTVIPPNPGEPLDTTTTPLLKVEDVGWLKEQDVNNHLIPNFTPSTKQKGQCTLAP</sequence>
<accession>A0ABR9UDV8</accession>
<protein>
    <submittedName>
        <fullName evidence="2">Uncharacterized protein</fullName>
    </submittedName>
</protein>
<organism evidence="2 3">
    <name type="scientific">Planktothrix mougeotii LEGE 06226</name>
    <dbReference type="NCBI Taxonomy" id="1828728"/>
    <lineage>
        <taxon>Bacteria</taxon>
        <taxon>Bacillati</taxon>
        <taxon>Cyanobacteriota</taxon>
        <taxon>Cyanophyceae</taxon>
        <taxon>Oscillatoriophycideae</taxon>
        <taxon>Oscillatoriales</taxon>
        <taxon>Microcoleaceae</taxon>
        <taxon>Planktothrix</taxon>
    </lineage>
</organism>
<dbReference type="EMBL" id="JADEWU010000037">
    <property type="protein sequence ID" value="MBE9144652.1"/>
    <property type="molecule type" value="Genomic_DNA"/>
</dbReference>